<evidence type="ECO:0000256" key="2">
    <source>
        <dbReference type="SAM" id="Phobius"/>
    </source>
</evidence>
<evidence type="ECO:0000313" key="4">
    <source>
        <dbReference type="EMBL" id="KAK8779471.1"/>
    </source>
</evidence>
<feature type="domain" description="EB" evidence="3">
    <location>
        <begin position="186"/>
        <end position="232"/>
    </location>
</feature>
<evidence type="ECO:0000313" key="5">
    <source>
        <dbReference type="Proteomes" id="UP001321473"/>
    </source>
</evidence>
<evidence type="ECO:0000259" key="3">
    <source>
        <dbReference type="Pfam" id="PF01683"/>
    </source>
</evidence>
<comment type="caution">
    <text evidence="4">The sequence shown here is derived from an EMBL/GenBank/DDBJ whole genome shotgun (WGS) entry which is preliminary data.</text>
</comment>
<dbReference type="InterPro" id="IPR006149">
    <property type="entry name" value="EB_dom"/>
</dbReference>
<feature type="transmembrane region" description="Helical" evidence="2">
    <location>
        <begin position="243"/>
        <end position="268"/>
    </location>
</feature>
<dbReference type="PANTHER" id="PTHR39069">
    <property type="entry name" value="ECDYSONE-INDUCIBLE GENE E1, ISOFORM A"/>
    <property type="match status" value="1"/>
</dbReference>
<dbReference type="Pfam" id="PF01683">
    <property type="entry name" value="EB"/>
    <property type="match status" value="1"/>
</dbReference>
<sequence>MPEAGTYSLFRSVNQKPVSRPRPMQLSGLHRVAAVGLLLSVIPPRMAQAQEGTPLGEEEGYDHSPWLYAQQNIRATTTSSGGKPTNPDVIPGDGAAYLSKSCLNTSECISPFVQGLVCNAEGDGIPGTCTCPEYMPLFLEDGGVYRCTRAGALDSSCQRVEQCRYNNVYLVCLNGTCVCPEPLKVKQGYKCMPDAQLGGNCSTIDSCFTRYSVCSGGTCVCRVHYAMKDGACVYVGDTSWKIAVAYVLPCIVVLLLTSVVLLAFCSVITQRYQDKLWGEPPVESPPLSLAAEPSNECTSGAYTGAFICDKPGETAGLGATSESSDYLSKMGARLRQESPS</sequence>
<dbReference type="EMBL" id="JARKHS020009792">
    <property type="protein sequence ID" value="KAK8779471.1"/>
    <property type="molecule type" value="Genomic_DNA"/>
</dbReference>
<name>A0AAQ4EXL7_AMBAM</name>
<dbReference type="AlphaFoldDB" id="A0AAQ4EXL7"/>
<reference evidence="4 5" key="1">
    <citation type="journal article" date="2023" name="Arcadia Sci">
        <title>De novo assembly of a long-read Amblyomma americanum tick genome.</title>
        <authorList>
            <person name="Chou S."/>
            <person name="Poskanzer K.E."/>
            <person name="Rollins M."/>
            <person name="Thuy-Boun P.S."/>
        </authorList>
    </citation>
    <scope>NUCLEOTIDE SEQUENCE [LARGE SCALE GENOMIC DNA]</scope>
    <source>
        <strain evidence="4">F_SG_1</strain>
        <tissue evidence="4">Salivary glands</tissue>
    </source>
</reference>
<keyword evidence="2" id="KW-0472">Membrane</keyword>
<proteinExistence type="predicted"/>
<keyword evidence="2" id="KW-1133">Transmembrane helix</keyword>
<keyword evidence="2" id="KW-0812">Transmembrane</keyword>
<dbReference type="PANTHER" id="PTHR39069:SF8">
    <property type="entry name" value="FI17111P1"/>
    <property type="match status" value="1"/>
</dbReference>
<protein>
    <recommendedName>
        <fullName evidence="3">EB domain-containing protein</fullName>
    </recommendedName>
</protein>
<feature type="region of interest" description="Disordered" evidence="1">
    <location>
        <begin position="316"/>
        <end position="340"/>
    </location>
</feature>
<evidence type="ECO:0000256" key="1">
    <source>
        <dbReference type="SAM" id="MobiDB-lite"/>
    </source>
</evidence>
<keyword evidence="5" id="KW-1185">Reference proteome</keyword>
<gene>
    <name evidence="4" type="ORF">V5799_019189</name>
</gene>
<organism evidence="4 5">
    <name type="scientific">Amblyomma americanum</name>
    <name type="common">Lone star tick</name>
    <dbReference type="NCBI Taxonomy" id="6943"/>
    <lineage>
        <taxon>Eukaryota</taxon>
        <taxon>Metazoa</taxon>
        <taxon>Ecdysozoa</taxon>
        <taxon>Arthropoda</taxon>
        <taxon>Chelicerata</taxon>
        <taxon>Arachnida</taxon>
        <taxon>Acari</taxon>
        <taxon>Parasitiformes</taxon>
        <taxon>Ixodida</taxon>
        <taxon>Ixodoidea</taxon>
        <taxon>Ixodidae</taxon>
        <taxon>Amblyomminae</taxon>
        <taxon>Amblyomma</taxon>
    </lineage>
</organism>
<dbReference type="Proteomes" id="UP001321473">
    <property type="component" value="Unassembled WGS sequence"/>
</dbReference>
<accession>A0AAQ4EXL7</accession>